<protein>
    <submittedName>
        <fullName evidence="3">Sel1 repeat family protein</fullName>
    </submittedName>
</protein>
<reference evidence="3 4" key="1">
    <citation type="submission" date="2020-08" db="EMBL/GenBank/DDBJ databases">
        <title>Lysobacter sp. II4 sp. nov., isolated from soil.</title>
        <authorList>
            <person name="Woo C.Y."/>
            <person name="Kim J."/>
        </authorList>
    </citation>
    <scope>NUCLEOTIDE SEQUENCE [LARGE SCALE GENOMIC DNA]</scope>
    <source>
        <strain evidence="3 4">II4</strain>
    </source>
</reference>
<proteinExistence type="predicted"/>
<dbReference type="SUPFAM" id="SSF81901">
    <property type="entry name" value="HCP-like"/>
    <property type="match status" value="1"/>
</dbReference>
<gene>
    <name evidence="3" type="ORF">H8B22_07940</name>
</gene>
<accession>A0A7H0FTV4</accession>
<keyword evidence="4" id="KW-1185">Reference proteome</keyword>
<dbReference type="InterPro" id="IPR006597">
    <property type="entry name" value="Sel1-like"/>
</dbReference>
<dbReference type="Gene3D" id="1.25.40.10">
    <property type="entry name" value="Tetratricopeptide repeat domain"/>
    <property type="match status" value="1"/>
</dbReference>
<feature type="region of interest" description="Disordered" evidence="1">
    <location>
        <begin position="234"/>
        <end position="265"/>
    </location>
</feature>
<evidence type="ECO:0000313" key="4">
    <source>
        <dbReference type="Proteomes" id="UP000516018"/>
    </source>
</evidence>
<feature type="chain" id="PRO_5028907628" evidence="2">
    <location>
        <begin position="26"/>
        <end position="265"/>
    </location>
</feature>
<dbReference type="EMBL" id="CP060820">
    <property type="protein sequence ID" value="QNP39470.1"/>
    <property type="molecule type" value="Genomic_DNA"/>
</dbReference>
<evidence type="ECO:0000313" key="3">
    <source>
        <dbReference type="EMBL" id="QNP39470.1"/>
    </source>
</evidence>
<organism evidence="3 4">
    <name type="scientific">Agrilutibacter terrestris</name>
    <dbReference type="NCBI Taxonomy" id="2865112"/>
    <lineage>
        <taxon>Bacteria</taxon>
        <taxon>Pseudomonadati</taxon>
        <taxon>Pseudomonadota</taxon>
        <taxon>Gammaproteobacteria</taxon>
        <taxon>Lysobacterales</taxon>
        <taxon>Lysobacteraceae</taxon>
        <taxon>Agrilutibacter</taxon>
    </lineage>
</organism>
<keyword evidence="2" id="KW-0732">Signal</keyword>
<evidence type="ECO:0000256" key="1">
    <source>
        <dbReference type="SAM" id="MobiDB-lite"/>
    </source>
</evidence>
<feature type="signal peptide" evidence="2">
    <location>
        <begin position="1"/>
        <end position="25"/>
    </location>
</feature>
<dbReference type="KEGG" id="lsx:H8B22_07940"/>
<dbReference type="Proteomes" id="UP000516018">
    <property type="component" value="Chromosome"/>
</dbReference>
<dbReference type="SMART" id="SM00671">
    <property type="entry name" value="SEL1"/>
    <property type="match status" value="1"/>
</dbReference>
<feature type="compositionally biased region" description="Pro residues" evidence="1">
    <location>
        <begin position="256"/>
        <end position="265"/>
    </location>
</feature>
<dbReference type="InterPro" id="IPR011990">
    <property type="entry name" value="TPR-like_helical_dom_sf"/>
</dbReference>
<dbReference type="RefSeq" id="WP_187710916.1">
    <property type="nucleotide sequence ID" value="NZ_CP060820.1"/>
</dbReference>
<dbReference type="AlphaFoldDB" id="A0A7H0FTV4"/>
<name>A0A7H0FTV4_9GAMM</name>
<evidence type="ECO:0000256" key="2">
    <source>
        <dbReference type="SAM" id="SignalP"/>
    </source>
</evidence>
<sequence>MSKLHALQPSALALLLAIAPATALAEQKSPPPDPLDNPLLITAGFLSHHQDIQYRLLGMDAYKEKRFEDAMRYFRRAGYFADKPSQGMVGEMYWNGEGVEADRALAYAWMDLAAERGYTGFLGLREKYWQAMNEGERARAIEQGQALYARFGDAAAKPRYEAELRRGKNSIVGSRTGFNRGVKIEVPGPAGSQMIDGSKFYDERYWNAKKYWAWQDGIWAKPRVGKVSVGEAEAVHKNAPGSRIPETEPEIDAPAPEVPEPTPSP</sequence>